<dbReference type="InterPro" id="IPR011033">
    <property type="entry name" value="PRC_barrel-like_sf"/>
</dbReference>
<dbReference type="Proteomes" id="UP000320722">
    <property type="component" value="Chromosome"/>
</dbReference>
<accession>A0A517W9D2</accession>
<dbReference type="Gene3D" id="2.30.30.240">
    <property type="entry name" value="PRC-barrel domain"/>
    <property type="match status" value="2"/>
</dbReference>
<organism evidence="3 4">
    <name type="scientific">Gimesia chilikensis</name>
    <dbReference type="NCBI Taxonomy" id="2605989"/>
    <lineage>
        <taxon>Bacteria</taxon>
        <taxon>Pseudomonadati</taxon>
        <taxon>Planctomycetota</taxon>
        <taxon>Planctomycetia</taxon>
        <taxon>Planctomycetales</taxon>
        <taxon>Planctomycetaceae</taxon>
        <taxon>Gimesia</taxon>
    </lineage>
</organism>
<dbReference type="AlphaFoldDB" id="A0A517W9D2"/>
<dbReference type="RefSeq" id="WP_145038195.1">
    <property type="nucleotide sequence ID" value="NZ_CP036347.1"/>
</dbReference>
<proteinExistence type="predicted"/>
<feature type="region of interest" description="Disordered" evidence="1">
    <location>
        <begin position="26"/>
        <end position="45"/>
    </location>
</feature>
<dbReference type="Pfam" id="PF05239">
    <property type="entry name" value="PRC"/>
    <property type="match status" value="2"/>
</dbReference>
<evidence type="ECO:0000259" key="2">
    <source>
        <dbReference type="Pfam" id="PF05239"/>
    </source>
</evidence>
<dbReference type="EMBL" id="CP036347">
    <property type="protein sequence ID" value="QDU01868.1"/>
    <property type="molecule type" value="Genomic_DNA"/>
</dbReference>
<evidence type="ECO:0000313" key="4">
    <source>
        <dbReference type="Proteomes" id="UP000320722"/>
    </source>
</evidence>
<reference evidence="3 4" key="1">
    <citation type="submission" date="2019-02" db="EMBL/GenBank/DDBJ databases">
        <title>Deep-cultivation of Planctomycetes and their phenomic and genomic characterization uncovers novel biology.</title>
        <authorList>
            <person name="Wiegand S."/>
            <person name="Jogler M."/>
            <person name="Boedeker C."/>
            <person name="Pinto D."/>
            <person name="Vollmers J."/>
            <person name="Rivas-Marin E."/>
            <person name="Kohn T."/>
            <person name="Peeters S.H."/>
            <person name="Heuer A."/>
            <person name="Rast P."/>
            <person name="Oberbeckmann S."/>
            <person name="Bunk B."/>
            <person name="Jeske O."/>
            <person name="Meyerdierks A."/>
            <person name="Storesund J.E."/>
            <person name="Kallscheuer N."/>
            <person name="Luecker S."/>
            <person name="Lage O.M."/>
            <person name="Pohl T."/>
            <person name="Merkel B.J."/>
            <person name="Hornburger P."/>
            <person name="Mueller R.-W."/>
            <person name="Bruemmer F."/>
            <person name="Labrenz M."/>
            <person name="Spormann A.M."/>
            <person name="Op den Camp H."/>
            <person name="Overmann J."/>
            <person name="Amann R."/>
            <person name="Jetten M.S.M."/>
            <person name="Mascher T."/>
            <person name="Medema M.H."/>
            <person name="Devos D.P."/>
            <person name="Kaster A.-K."/>
            <person name="Ovreas L."/>
            <person name="Rohde M."/>
            <person name="Galperin M.Y."/>
            <person name="Jogler C."/>
        </authorList>
    </citation>
    <scope>NUCLEOTIDE SEQUENCE [LARGE SCALE GENOMIC DNA]</scope>
    <source>
        <strain evidence="3 4">V6</strain>
    </source>
</reference>
<dbReference type="PANTHER" id="PTHR36505:SF1">
    <property type="entry name" value="BLR1072 PROTEIN"/>
    <property type="match status" value="1"/>
</dbReference>
<sequence length="303" mass="34261">MKPVTVITGAIAISIGSVLLTGSGHAQNKSNIPKEDHSESQEKISQPLTKDCTFIRAGSVLTKGITNLQQQDVGEINDFVLDSKNGKIRYAAVTYDGFPGFGNKMFAVPFEALAVLPNNKHEHNHRFLLDVNQEQLDGATGFEQDHWPDFADQKFLNKLDHRYNIRRDQEVTPSNAVIRANQLLNLKVLNIEDHQIGKVEEIILDTAHRKARYIIVSLDDDTTNESRFFAVPFQALQVKPKLKNDNQLNLVLKMSSHQLTKIQGFDRDHWPDFTDPAYRKSLIEQFLFVKKQTDQAVKVGVDS</sequence>
<evidence type="ECO:0000256" key="1">
    <source>
        <dbReference type="SAM" id="MobiDB-lite"/>
    </source>
</evidence>
<evidence type="ECO:0000313" key="3">
    <source>
        <dbReference type="EMBL" id="QDU01868.1"/>
    </source>
</evidence>
<feature type="compositionally biased region" description="Basic and acidic residues" evidence="1">
    <location>
        <begin position="32"/>
        <end position="42"/>
    </location>
</feature>
<dbReference type="InterPro" id="IPR027275">
    <property type="entry name" value="PRC-brl_dom"/>
</dbReference>
<protein>
    <submittedName>
        <fullName evidence="3">PRC-barrel domain protein</fullName>
    </submittedName>
</protein>
<name>A0A517W9D2_9PLAN</name>
<dbReference type="SUPFAM" id="SSF50346">
    <property type="entry name" value="PRC-barrel domain"/>
    <property type="match status" value="2"/>
</dbReference>
<gene>
    <name evidence="3" type="ORF">V6x_15510</name>
</gene>
<feature type="domain" description="PRC-barrel" evidence="2">
    <location>
        <begin position="65"/>
        <end position="135"/>
    </location>
</feature>
<dbReference type="PANTHER" id="PTHR36505">
    <property type="entry name" value="BLR1072 PROTEIN"/>
    <property type="match status" value="1"/>
</dbReference>
<feature type="domain" description="PRC-barrel" evidence="2">
    <location>
        <begin position="178"/>
        <end position="239"/>
    </location>
</feature>